<dbReference type="Proteomes" id="UP000604765">
    <property type="component" value="Unassembled WGS sequence"/>
</dbReference>
<evidence type="ECO:0000313" key="3">
    <source>
        <dbReference type="Proteomes" id="UP000604765"/>
    </source>
</evidence>
<dbReference type="EMBL" id="BNJR01000012">
    <property type="protein sequence ID" value="GHP13779.1"/>
    <property type="molecule type" value="Genomic_DNA"/>
</dbReference>
<protein>
    <submittedName>
        <fullName evidence="2">Baeyer-Villiger flavin-containing monooxygenase</fullName>
    </submittedName>
</protein>
<accession>A0ABQ3W277</accession>
<name>A0ABQ3W277_9LACO</name>
<dbReference type="PANTHER" id="PTHR43539">
    <property type="entry name" value="FLAVIN-BINDING MONOOXYGENASE-LIKE PROTEIN (AFU_ORTHOLOGUE AFUA_4G09220)"/>
    <property type="match status" value="1"/>
</dbReference>
<keyword evidence="3" id="KW-1185">Reference proteome</keyword>
<sequence>MSSHVSVAIIGAGAAGIGFGATLKSYGFQDFVILEKGEIGDSFLNWNPETRLISPSFTTNGFGFPDLNAIIPDTSPAYSEGNEHLFGKEYAHYLTQIAKKAALPIKTHTEVEMIRLLANESYELTLANDTSLSADYIFVAIGDYPYPYTPNIPGAAYGIHYANLKDYDQLSAKGPQLIIGGNEAAFDVAIHLAKRKIPSVLFANESAANSNNPDPSKRLSTYTAAGYQKYRSYIRLNDNKTILAINKTDHEYRLLFRDGTLTKTNKRPIFATGFACYQSPLVANLFINYGDRPLLKDNDESTISPNVFLLGPQVQHGNVLLCYIYKYRQRFAPLAEVILQRVGIEINPEISRKYQRNGMYLKDYSACDVNC</sequence>
<dbReference type="Gene3D" id="3.50.50.60">
    <property type="entry name" value="FAD/NAD(P)-binding domain"/>
    <property type="match status" value="2"/>
</dbReference>
<comment type="caution">
    <text evidence="2">The sequence shown here is derived from an EMBL/GenBank/DDBJ whole genome shotgun (WGS) entry which is preliminary data.</text>
</comment>
<keyword evidence="2" id="KW-0503">Monooxygenase</keyword>
<organism evidence="2 3">
    <name type="scientific">Lentilactobacillus fungorum</name>
    <dbReference type="NCBI Taxonomy" id="2201250"/>
    <lineage>
        <taxon>Bacteria</taxon>
        <taxon>Bacillati</taxon>
        <taxon>Bacillota</taxon>
        <taxon>Bacilli</taxon>
        <taxon>Lactobacillales</taxon>
        <taxon>Lactobacillaceae</taxon>
        <taxon>Lentilactobacillus</taxon>
    </lineage>
</organism>
<dbReference type="InterPro" id="IPR036188">
    <property type="entry name" value="FAD/NAD-bd_sf"/>
</dbReference>
<dbReference type="PANTHER" id="PTHR43539:SF89">
    <property type="entry name" value="NAD(P)-BINDING DOMAIN-CONTAINING PROTEIN"/>
    <property type="match status" value="1"/>
</dbReference>
<gene>
    <name evidence="2" type="ORF">YK48G_12040</name>
</gene>
<dbReference type="RefSeq" id="WP_203629814.1">
    <property type="nucleotide sequence ID" value="NZ_BNJR01000012.1"/>
</dbReference>
<reference evidence="2 3" key="1">
    <citation type="journal article" date="2021" name="Int. J. Syst. Evol. Microbiol.">
        <title>Lentilactobacillus fungorum sp. nov., isolated from spent mushroom substrates.</title>
        <authorList>
            <person name="Tohno M."/>
            <person name="Tanizawa Y."/>
            <person name="Kojima Y."/>
            <person name="Sakamoto M."/>
            <person name="Ohkuma M."/>
            <person name="Kobayashi H."/>
        </authorList>
    </citation>
    <scope>NUCLEOTIDE SEQUENCE [LARGE SCALE GENOMIC DNA]</scope>
    <source>
        <strain evidence="2 3">YK48G</strain>
    </source>
</reference>
<dbReference type="GO" id="GO:0004497">
    <property type="term" value="F:monooxygenase activity"/>
    <property type="evidence" value="ECO:0007669"/>
    <property type="project" value="UniProtKB-KW"/>
</dbReference>
<proteinExistence type="predicted"/>
<dbReference type="SUPFAM" id="SSF51905">
    <property type="entry name" value="FAD/NAD(P)-binding domain"/>
    <property type="match status" value="1"/>
</dbReference>
<keyword evidence="1" id="KW-0560">Oxidoreductase</keyword>
<dbReference type="Pfam" id="PF13738">
    <property type="entry name" value="Pyr_redox_3"/>
    <property type="match status" value="1"/>
</dbReference>
<dbReference type="InterPro" id="IPR050982">
    <property type="entry name" value="Auxin_biosynth/cation_transpt"/>
</dbReference>
<evidence type="ECO:0000313" key="2">
    <source>
        <dbReference type="EMBL" id="GHP13779.1"/>
    </source>
</evidence>
<evidence type="ECO:0000256" key="1">
    <source>
        <dbReference type="ARBA" id="ARBA00023002"/>
    </source>
</evidence>